<dbReference type="AlphaFoldDB" id="A0AAV6FL26"/>
<dbReference type="EMBL" id="JADWDJ010000024">
    <property type="protein sequence ID" value="KAG5261026.1"/>
    <property type="molecule type" value="Genomic_DNA"/>
</dbReference>
<evidence type="ECO:0000313" key="2">
    <source>
        <dbReference type="EMBL" id="KAG5261026.1"/>
    </source>
</evidence>
<proteinExistence type="predicted"/>
<name>A0AAV6FL26_9TELE</name>
<keyword evidence="3" id="KW-1185">Reference proteome</keyword>
<dbReference type="Proteomes" id="UP000823561">
    <property type="component" value="Chromosome 24"/>
</dbReference>
<keyword evidence="1" id="KW-1133">Transmembrane helix</keyword>
<gene>
    <name evidence="2" type="ORF">AALO_G00299160</name>
</gene>
<sequence>MISHLWFTVNFPSKYRSYDRGWLADKLKETNHTSKRNLPCTLWEGLDLGKHCFKVRPVRKFARHSQIFFGIAVQCKHGNAYRAIAWEWQNDPELFTDGPQKVSRLIAHLLDNIKFYYIFSVPTKLLFSSLLGGSKSHLGGSDPPNTPVIQTMYVTIYLSIYLLIYLCMHVCMYLSTCFSSGNLNDFFFFFSHD</sequence>
<organism evidence="2 3">
    <name type="scientific">Alosa alosa</name>
    <name type="common">allis shad</name>
    <dbReference type="NCBI Taxonomy" id="278164"/>
    <lineage>
        <taxon>Eukaryota</taxon>
        <taxon>Metazoa</taxon>
        <taxon>Chordata</taxon>
        <taxon>Craniata</taxon>
        <taxon>Vertebrata</taxon>
        <taxon>Euteleostomi</taxon>
        <taxon>Actinopterygii</taxon>
        <taxon>Neopterygii</taxon>
        <taxon>Teleostei</taxon>
        <taxon>Clupei</taxon>
        <taxon>Clupeiformes</taxon>
        <taxon>Clupeoidei</taxon>
        <taxon>Clupeidae</taxon>
        <taxon>Alosa</taxon>
    </lineage>
</organism>
<comment type="caution">
    <text evidence="2">The sequence shown here is derived from an EMBL/GenBank/DDBJ whole genome shotgun (WGS) entry which is preliminary data.</text>
</comment>
<protein>
    <submittedName>
        <fullName evidence="2">Uncharacterized protein</fullName>
    </submittedName>
</protein>
<reference evidence="2" key="1">
    <citation type="submission" date="2020-10" db="EMBL/GenBank/DDBJ databases">
        <title>Chromosome-scale genome assembly of the Allis shad, Alosa alosa.</title>
        <authorList>
            <person name="Margot Z."/>
            <person name="Christophe K."/>
            <person name="Cabau C."/>
            <person name="Louis A."/>
            <person name="Berthelot C."/>
            <person name="Parey E."/>
            <person name="Roest Crollius H."/>
            <person name="Montfort J."/>
            <person name="Robinson-Rechavi M."/>
            <person name="Bucao C."/>
            <person name="Bouchez O."/>
            <person name="Gislard M."/>
            <person name="Lluch J."/>
            <person name="Milhes M."/>
            <person name="Lampietro C."/>
            <person name="Lopez Roques C."/>
            <person name="Donnadieu C."/>
            <person name="Braasch I."/>
            <person name="Desvignes T."/>
            <person name="Postlethwait J."/>
            <person name="Bobe J."/>
            <person name="Guiguen Y."/>
        </authorList>
    </citation>
    <scope>NUCLEOTIDE SEQUENCE</scope>
    <source>
        <strain evidence="2">M-15738</strain>
        <tissue evidence="2">Blood</tissue>
    </source>
</reference>
<evidence type="ECO:0000313" key="3">
    <source>
        <dbReference type="Proteomes" id="UP000823561"/>
    </source>
</evidence>
<evidence type="ECO:0000256" key="1">
    <source>
        <dbReference type="SAM" id="Phobius"/>
    </source>
</evidence>
<feature type="transmembrane region" description="Helical" evidence="1">
    <location>
        <begin position="152"/>
        <end position="174"/>
    </location>
</feature>
<keyword evidence="1" id="KW-0472">Membrane</keyword>
<keyword evidence="1" id="KW-0812">Transmembrane</keyword>
<accession>A0AAV6FL26</accession>